<keyword evidence="4" id="KW-0067">ATP-binding</keyword>
<dbReference type="CDD" id="cd17919">
    <property type="entry name" value="DEXHc_Snf"/>
    <property type="match status" value="1"/>
</dbReference>
<dbReference type="PROSITE" id="PS51194">
    <property type="entry name" value="HELICASE_CTER"/>
    <property type="match status" value="1"/>
</dbReference>
<gene>
    <name evidence="4" type="ORF">GCM10023352_21110</name>
</gene>
<dbReference type="Gene3D" id="3.40.50.300">
    <property type="entry name" value="P-loop containing nucleotide triphosphate hydrolases"/>
    <property type="match status" value="1"/>
</dbReference>
<dbReference type="Gene3D" id="1.10.150.20">
    <property type="entry name" value="5' to 3' exonuclease, C-terminal subdomain"/>
    <property type="match status" value="1"/>
</dbReference>
<dbReference type="InterPro" id="IPR050496">
    <property type="entry name" value="SNF2_RAD54_helicase_repair"/>
</dbReference>
<dbReference type="InterPro" id="IPR027417">
    <property type="entry name" value="P-loop_NTPase"/>
</dbReference>
<evidence type="ECO:0000313" key="5">
    <source>
        <dbReference type="Proteomes" id="UP001500187"/>
    </source>
</evidence>
<keyword evidence="4" id="KW-0547">Nucleotide-binding</keyword>
<dbReference type="Proteomes" id="UP001500187">
    <property type="component" value="Unassembled WGS sequence"/>
</dbReference>
<proteinExistence type="predicted"/>
<dbReference type="InterPro" id="IPR001650">
    <property type="entry name" value="Helicase_C-like"/>
</dbReference>
<evidence type="ECO:0000313" key="4">
    <source>
        <dbReference type="EMBL" id="GAA4800758.1"/>
    </source>
</evidence>
<accession>A0ABP9BUK1</accession>
<dbReference type="InterPro" id="IPR014001">
    <property type="entry name" value="Helicase_ATP-bd"/>
</dbReference>
<dbReference type="RefSeq" id="WP_345447390.1">
    <property type="nucleotide sequence ID" value="NZ_BAABKP010000007.1"/>
</dbReference>
<dbReference type="SMART" id="SM00490">
    <property type="entry name" value="HELICc"/>
    <property type="match status" value="1"/>
</dbReference>
<dbReference type="InterPro" id="IPR049730">
    <property type="entry name" value="SNF2/RAD54-like_C"/>
</dbReference>
<evidence type="ECO:0000256" key="1">
    <source>
        <dbReference type="ARBA" id="ARBA00022801"/>
    </source>
</evidence>
<feature type="domain" description="Helicase ATP-binding" evidence="2">
    <location>
        <begin position="450"/>
        <end position="608"/>
    </location>
</feature>
<sequence>MNEELTRQGERLLAAAEKSRRVLELLSRPAALGFNLPVSYTGSLYRFAPLAPAHLVGASEWLALTWWKQRSPADFDVLRNVSQADDQVPAMIQAIRDGQGGMLTRFFGGAKKQAAEAASAELASRLVAVDADLGRVRALLAEADAGVPSMPQAFETNALGLQDAAAVALTRFAGERWEQVTWEKLPATQVAAYQQVLGALNTPERAQLMSGMGADMEALKTERARLTLRDIPVDKLRELTSGTVRTAPLMDAGIGTVDRVLDHTPQDLTRFPGIGETTAAQLHAAAQRLLAEAAGQEKETLGEYRTPAAERMLIGVDRLQVIDAAIPQAELRERLTGYAPLLNQGTPIGDFYVALGEDRTDYDQLLEDLTWCQANGNISVPPATWLTADEAWQRYLADPSTYQALLAHYLGNENHGDDYLPAEINERIRKYPINLEGLAATLRGYQNYGAKFMLAQKKVILGDEMGLGKTMQSIAALTHLHHQGKTHFVVICPASVVINWARELQKFSQLTRYTAHGDARESQVAEWKKTGGVLIATYDGARLYADDSWPIDALIADEAHLIKNPAAQRSQAVAALVRRAEYAVLLSGTPMENRVSEFVTLVDYLQPALVSESGMETLLASEFRTRIAPAYLRRNQKDVLSELPDMTEHRDWVELTGLDTEAYRGAVAEGNFALMRRVAWAAEDSAKLTRLLELVDEAEAAGRKVLVFSFFLSVLERLQKALGERSIGLITGSVEPAERQGIVDQLGEAAPGSVLLAQITAAGAGLNIQSASVVILCEPQFKPTIESQAIARAHRMGQLHTVDVFRLLGVDTVDERMLEILGRKSQLFDEYARISAAKESASESVDISDAKLATQIIADERRRLGLDLEATVQDVQGTDETA</sequence>
<dbReference type="InterPro" id="IPR000330">
    <property type="entry name" value="SNF2_N"/>
</dbReference>
<dbReference type="Gene3D" id="3.40.50.10810">
    <property type="entry name" value="Tandem AAA-ATPase domain"/>
    <property type="match status" value="1"/>
</dbReference>
<dbReference type="SUPFAM" id="SSF52540">
    <property type="entry name" value="P-loop containing nucleoside triphosphate hydrolases"/>
    <property type="match status" value="2"/>
</dbReference>
<organism evidence="4 5">
    <name type="scientific">Rothia endophytica</name>
    <dbReference type="NCBI Taxonomy" id="1324766"/>
    <lineage>
        <taxon>Bacteria</taxon>
        <taxon>Bacillati</taxon>
        <taxon>Actinomycetota</taxon>
        <taxon>Actinomycetes</taxon>
        <taxon>Micrococcales</taxon>
        <taxon>Micrococcaceae</taxon>
        <taxon>Rothia</taxon>
    </lineage>
</organism>
<dbReference type="Pfam" id="PF00176">
    <property type="entry name" value="SNF2-rel_dom"/>
    <property type="match status" value="1"/>
</dbReference>
<protein>
    <submittedName>
        <fullName evidence="4">DEAD/DEAH box helicase</fullName>
    </submittedName>
</protein>
<dbReference type="CDD" id="cd18793">
    <property type="entry name" value="SF2_C_SNF"/>
    <property type="match status" value="1"/>
</dbReference>
<reference evidence="5" key="1">
    <citation type="journal article" date="2019" name="Int. J. Syst. Evol. Microbiol.">
        <title>The Global Catalogue of Microorganisms (GCM) 10K type strain sequencing project: providing services to taxonomists for standard genome sequencing and annotation.</title>
        <authorList>
            <consortium name="The Broad Institute Genomics Platform"/>
            <consortium name="The Broad Institute Genome Sequencing Center for Infectious Disease"/>
            <person name="Wu L."/>
            <person name="Ma J."/>
        </authorList>
    </citation>
    <scope>NUCLEOTIDE SEQUENCE [LARGE SCALE GENOMIC DNA]</scope>
    <source>
        <strain evidence="5">JCM 18541</strain>
    </source>
</reference>
<dbReference type="GO" id="GO:0004386">
    <property type="term" value="F:helicase activity"/>
    <property type="evidence" value="ECO:0007669"/>
    <property type="project" value="UniProtKB-KW"/>
</dbReference>
<evidence type="ECO:0000259" key="3">
    <source>
        <dbReference type="PROSITE" id="PS51194"/>
    </source>
</evidence>
<dbReference type="InterPro" id="IPR038718">
    <property type="entry name" value="SNF2-like_sf"/>
</dbReference>
<dbReference type="SMART" id="SM00487">
    <property type="entry name" value="DEXDc"/>
    <property type="match status" value="1"/>
</dbReference>
<keyword evidence="1" id="KW-0378">Hydrolase</keyword>
<evidence type="ECO:0000259" key="2">
    <source>
        <dbReference type="PROSITE" id="PS51192"/>
    </source>
</evidence>
<dbReference type="PROSITE" id="PS51192">
    <property type="entry name" value="HELICASE_ATP_BIND_1"/>
    <property type="match status" value="1"/>
</dbReference>
<dbReference type="PANTHER" id="PTHR45629:SF7">
    <property type="entry name" value="DNA EXCISION REPAIR PROTEIN ERCC-6-RELATED"/>
    <property type="match status" value="1"/>
</dbReference>
<keyword evidence="4" id="KW-0347">Helicase</keyword>
<dbReference type="Pfam" id="PF00271">
    <property type="entry name" value="Helicase_C"/>
    <property type="match status" value="1"/>
</dbReference>
<dbReference type="InterPro" id="IPR010995">
    <property type="entry name" value="DNA_repair_Rad51/TF_NusA_a-hlx"/>
</dbReference>
<dbReference type="PANTHER" id="PTHR45629">
    <property type="entry name" value="SNF2/RAD54 FAMILY MEMBER"/>
    <property type="match status" value="1"/>
</dbReference>
<keyword evidence="5" id="KW-1185">Reference proteome</keyword>
<dbReference type="SUPFAM" id="SSF47794">
    <property type="entry name" value="Rad51 N-terminal domain-like"/>
    <property type="match status" value="1"/>
</dbReference>
<comment type="caution">
    <text evidence="4">The sequence shown here is derived from an EMBL/GenBank/DDBJ whole genome shotgun (WGS) entry which is preliminary data.</text>
</comment>
<name>A0ABP9BUK1_9MICC</name>
<feature type="domain" description="Helicase C-terminal" evidence="3">
    <location>
        <begin position="687"/>
        <end position="853"/>
    </location>
</feature>
<dbReference type="EMBL" id="BAABKP010000007">
    <property type="protein sequence ID" value="GAA4800758.1"/>
    <property type="molecule type" value="Genomic_DNA"/>
</dbReference>